<dbReference type="PATRIC" id="fig|1121353.3.peg.2591"/>
<feature type="domain" description="IclR-ED" evidence="5">
    <location>
        <begin position="70"/>
        <end position="255"/>
    </location>
</feature>
<dbReference type="PROSITE" id="PS51077">
    <property type="entry name" value="HTH_ICLR"/>
    <property type="match status" value="1"/>
</dbReference>
<evidence type="ECO:0000259" key="5">
    <source>
        <dbReference type="PROSITE" id="PS51078"/>
    </source>
</evidence>
<dbReference type="SUPFAM" id="SSF46785">
    <property type="entry name" value="Winged helix' DNA-binding domain"/>
    <property type="match status" value="1"/>
</dbReference>
<keyword evidence="2" id="KW-0238">DNA-binding</keyword>
<organism evidence="6 7">
    <name type="scientific">Corynebacterium callunae DSM 20147</name>
    <dbReference type="NCBI Taxonomy" id="1121353"/>
    <lineage>
        <taxon>Bacteria</taxon>
        <taxon>Bacillati</taxon>
        <taxon>Actinomycetota</taxon>
        <taxon>Actinomycetes</taxon>
        <taxon>Mycobacteriales</taxon>
        <taxon>Corynebacteriaceae</taxon>
        <taxon>Corynebacterium</taxon>
    </lineage>
</organism>
<keyword evidence="7" id="KW-1185">Reference proteome</keyword>
<feature type="domain" description="HTH iclR-type" evidence="4">
    <location>
        <begin position="16"/>
        <end position="76"/>
    </location>
</feature>
<reference evidence="6 7" key="1">
    <citation type="submission" date="2013-02" db="EMBL/GenBank/DDBJ databases">
        <title>The complete genome sequence of Corynebacterium callunae DSM 20147.</title>
        <authorList>
            <person name="Ruckert C."/>
            <person name="Albersmeier A."/>
            <person name="Kalinowski J."/>
        </authorList>
    </citation>
    <scope>NUCLEOTIDE SEQUENCE [LARGE SCALE GENOMIC DNA]</scope>
    <source>
        <strain evidence="6 7">DSM 20147</strain>
    </source>
</reference>
<dbReference type="InterPro" id="IPR014757">
    <property type="entry name" value="Tscrpt_reg_IclR_C"/>
</dbReference>
<evidence type="ECO:0000256" key="3">
    <source>
        <dbReference type="ARBA" id="ARBA00023163"/>
    </source>
</evidence>
<dbReference type="InterPro" id="IPR029016">
    <property type="entry name" value="GAF-like_dom_sf"/>
</dbReference>
<dbReference type="eggNOG" id="COG1414">
    <property type="taxonomic scope" value="Bacteria"/>
</dbReference>
<dbReference type="Gene3D" id="3.30.450.40">
    <property type="match status" value="1"/>
</dbReference>
<name>M1TUV0_9CORY</name>
<dbReference type="InterPro" id="IPR036388">
    <property type="entry name" value="WH-like_DNA-bd_sf"/>
</dbReference>
<protein>
    <submittedName>
        <fullName evidence="6">Transcriptional regulator</fullName>
    </submittedName>
</protein>
<dbReference type="GO" id="GO:0003700">
    <property type="term" value="F:DNA-binding transcription factor activity"/>
    <property type="evidence" value="ECO:0007669"/>
    <property type="project" value="TreeGrafter"/>
</dbReference>
<dbReference type="GO" id="GO:0045892">
    <property type="term" value="P:negative regulation of DNA-templated transcription"/>
    <property type="evidence" value="ECO:0007669"/>
    <property type="project" value="TreeGrafter"/>
</dbReference>
<dbReference type="PROSITE" id="PS51078">
    <property type="entry name" value="ICLR_ED"/>
    <property type="match status" value="1"/>
</dbReference>
<dbReference type="AlphaFoldDB" id="M1TUV0"/>
<keyword evidence="3" id="KW-0804">Transcription</keyword>
<dbReference type="InterPro" id="IPR036390">
    <property type="entry name" value="WH_DNA-bd_sf"/>
</dbReference>
<evidence type="ECO:0000259" key="4">
    <source>
        <dbReference type="PROSITE" id="PS51077"/>
    </source>
</evidence>
<dbReference type="Pfam" id="PF09339">
    <property type="entry name" value="HTH_IclR"/>
    <property type="match status" value="1"/>
</dbReference>
<evidence type="ECO:0000256" key="2">
    <source>
        <dbReference type="ARBA" id="ARBA00023125"/>
    </source>
</evidence>
<evidence type="ECO:0000256" key="1">
    <source>
        <dbReference type="ARBA" id="ARBA00023015"/>
    </source>
</evidence>
<dbReference type="SUPFAM" id="SSF55781">
    <property type="entry name" value="GAF domain-like"/>
    <property type="match status" value="1"/>
</dbReference>
<dbReference type="RefSeq" id="WP_015652378.1">
    <property type="nucleotide sequence ID" value="NC_020506.1"/>
</dbReference>
<evidence type="ECO:0000313" key="7">
    <source>
        <dbReference type="Proteomes" id="UP000011760"/>
    </source>
</evidence>
<dbReference type="InterPro" id="IPR005471">
    <property type="entry name" value="Tscrpt_reg_IclR_N"/>
</dbReference>
<keyword evidence="1" id="KW-0805">Transcription regulation</keyword>
<dbReference type="KEGG" id="ccn:H924_12675"/>
<dbReference type="Gene3D" id="1.10.10.10">
    <property type="entry name" value="Winged helix-like DNA-binding domain superfamily/Winged helix DNA-binding domain"/>
    <property type="match status" value="1"/>
</dbReference>
<dbReference type="EMBL" id="CP004354">
    <property type="protein sequence ID" value="AGG67956.1"/>
    <property type="molecule type" value="Genomic_DNA"/>
</dbReference>
<evidence type="ECO:0000313" key="6">
    <source>
        <dbReference type="EMBL" id="AGG67956.1"/>
    </source>
</evidence>
<proteinExistence type="predicted"/>
<dbReference type="InterPro" id="IPR050707">
    <property type="entry name" value="HTH_MetabolicPath_Reg"/>
</dbReference>
<dbReference type="PANTHER" id="PTHR30136:SF24">
    <property type="entry name" value="HTH-TYPE TRANSCRIPTIONAL REPRESSOR ALLR"/>
    <property type="match status" value="1"/>
</dbReference>
<gene>
    <name evidence="6" type="ORF">H924_12675</name>
</gene>
<dbReference type="OrthoDB" id="7274111at2"/>
<dbReference type="PANTHER" id="PTHR30136">
    <property type="entry name" value="HELIX-TURN-HELIX TRANSCRIPTIONAL REGULATOR, ICLR FAMILY"/>
    <property type="match status" value="1"/>
</dbReference>
<dbReference type="GO" id="GO:0003677">
    <property type="term" value="F:DNA binding"/>
    <property type="evidence" value="ECO:0007669"/>
    <property type="project" value="UniProtKB-KW"/>
</dbReference>
<dbReference type="Proteomes" id="UP000011760">
    <property type="component" value="Chromosome"/>
</dbReference>
<sequence>MDSVAPTHGLPPKAFLSSVDTALQLILLLRDSGRLTISGAAEELGVGLSTVHRSMAMLVYRGFAVRSESRVYLPGPALSTSALQPGLGADLTSVCRHHMEAMAKETGETCHLVILQGSSVHFIHSVEGSLPVRVGNRRGQVMPATQNAGGLVMLAEMSSGELRSLFSSLGDEEFENLRKRLRRTRDRGHGTNFGFFEQDVSAVAEPLVNEVGDVLGALSLAVPSGRFRGAYPRCVESLQGHMRDLNRALASYRISEKQPLRRL</sequence>
<dbReference type="Pfam" id="PF01614">
    <property type="entry name" value="IclR_C"/>
    <property type="match status" value="1"/>
</dbReference>
<dbReference type="HOGENOM" id="CLU_062618_6_4_11"/>
<dbReference type="STRING" id="1121353.H924_12675"/>
<accession>M1TUV0</accession>